<dbReference type="EMBL" id="CP009389">
    <property type="protein sequence ID" value="AIN97659.1"/>
    <property type="molecule type" value="Genomic_DNA"/>
</dbReference>
<protein>
    <submittedName>
        <fullName evidence="2">Amastin-like protein</fullName>
    </submittedName>
</protein>
<evidence type="ECO:0000313" key="2">
    <source>
        <dbReference type="EMBL" id="AIN97659.1"/>
    </source>
</evidence>
<dbReference type="RefSeq" id="XP_010698366.1">
    <property type="nucleotide sequence ID" value="XM_010700064.1"/>
</dbReference>
<keyword evidence="1" id="KW-0472">Membrane</keyword>
<dbReference type="InterPro" id="IPR009944">
    <property type="entry name" value="Amastin"/>
</dbReference>
<feature type="transmembrane region" description="Helical" evidence="1">
    <location>
        <begin position="79"/>
        <end position="100"/>
    </location>
</feature>
<reference evidence="2 3" key="1">
    <citation type="journal article" date="2015" name="Sci. Rep.">
        <title>The genome of Leishmania panamensis: insights into genomics of the L. (Viannia) subgenus.</title>
        <authorList>
            <person name="Llanes A."/>
            <person name="Restrepo C.M."/>
            <person name="Vecchio G.D."/>
            <person name="Anguizola F.J."/>
            <person name="Lleonart R."/>
        </authorList>
    </citation>
    <scope>NUCLEOTIDE SEQUENCE [LARGE SCALE GENOMIC DNA]</scope>
    <source>
        <strain evidence="2 3">MHOM/PA/94/PSC-1</strain>
    </source>
</reference>
<accession>A0A088RR58</accession>
<dbReference type="KEGG" id="lpan:LPMP_201650"/>
<keyword evidence="3" id="KW-1185">Reference proteome</keyword>
<dbReference type="eggNOG" id="ENOG502SU24">
    <property type="taxonomic scope" value="Eukaryota"/>
</dbReference>
<proteinExistence type="predicted"/>
<dbReference type="VEuPathDB" id="TriTrypDB:LPAL13_200021800"/>
<sequence>MEWNIALLLYAILQFIAFLLVLVATPLDMFRSQNGQPLQGCLTLWGFKYNCSSLGKDVVISTVWNSCPRRLMLFHAAEAFAIVSIFLYGMAFILGVVMLLCSFNLRYVCLGLNIVGAITLCVVWAAMAMTYLKEDGGPCPAMRTLLNYGVGFTLLIIAWVLDIINIFFLLLPYNVKASSELDNAKGNLNEEAPESST</sequence>
<dbReference type="Pfam" id="PF07344">
    <property type="entry name" value="Amastin"/>
    <property type="match status" value="1"/>
</dbReference>
<dbReference type="VEuPathDB" id="TriTrypDB:LPMP_201650"/>
<dbReference type="GeneID" id="22574374"/>
<feature type="transmembrane region" description="Helical" evidence="1">
    <location>
        <begin position="148"/>
        <end position="171"/>
    </location>
</feature>
<evidence type="ECO:0000256" key="1">
    <source>
        <dbReference type="SAM" id="Phobius"/>
    </source>
</evidence>
<feature type="transmembrane region" description="Helical" evidence="1">
    <location>
        <begin position="107"/>
        <end position="128"/>
    </location>
</feature>
<dbReference type="PANTHER" id="PTHR33297">
    <property type="entry name" value="AMASTIN-LIKE SURFACE PROTEIN-LIKE PROTEIN-RELATED"/>
    <property type="match status" value="1"/>
</dbReference>
<keyword evidence="1" id="KW-0812">Transmembrane</keyword>
<evidence type="ECO:0000313" key="3">
    <source>
        <dbReference type="Proteomes" id="UP000063063"/>
    </source>
</evidence>
<keyword evidence="1" id="KW-1133">Transmembrane helix</keyword>
<name>A0A088RR58_LEIPA</name>
<dbReference type="Proteomes" id="UP000063063">
    <property type="component" value="Chromosome 20"/>
</dbReference>
<gene>
    <name evidence="2" type="ORF">LPMP_201650</name>
</gene>
<dbReference type="AlphaFoldDB" id="A0A088RR58"/>
<dbReference type="OrthoDB" id="267567at2759"/>
<organism evidence="2 3">
    <name type="scientific">Leishmania panamensis</name>
    <dbReference type="NCBI Taxonomy" id="5679"/>
    <lineage>
        <taxon>Eukaryota</taxon>
        <taxon>Discoba</taxon>
        <taxon>Euglenozoa</taxon>
        <taxon>Kinetoplastea</taxon>
        <taxon>Metakinetoplastina</taxon>
        <taxon>Trypanosomatida</taxon>
        <taxon>Trypanosomatidae</taxon>
        <taxon>Leishmaniinae</taxon>
        <taxon>Leishmania</taxon>
        <taxon>Leishmania guyanensis species complex</taxon>
    </lineage>
</organism>
<dbReference type="PANTHER" id="PTHR33297:SF4">
    <property type="entry name" value="AMASTIN"/>
    <property type="match status" value="1"/>
</dbReference>
<feature type="transmembrane region" description="Helical" evidence="1">
    <location>
        <begin position="7"/>
        <end position="27"/>
    </location>
</feature>